<feature type="domain" description="DHHA1" evidence="7">
    <location>
        <begin position="376"/>
        <end position="473"/>
    </location>
</feature>
<gene>
    <name evidence="9" type="ORF">BFW38_00200</name>
</gene>
<keyword evidence="3" id="KW-0540">Nuclease</keyword>
<reference evidence="9 10" key="1">
    <citation type="submission" date="2016-08" db="EMBL/GenBank/DDBJ databases">
        <authorList>
            <person name="Seilhamer J.J."/>
        </authorList>
    </citation>
    <scope>NUCLEOTIDE SEQUENCE [LARGE SCALE GENOMIC DNA]</scope>
    <source>
        <strain evidence="9 10">PH27A</strain>
    </source>
</reference>
<dbReference type="GO" id="GO:0008409">
    <property type="term" value="F:5'-3' exonuclease activity"/>
    <property type="evidence" value="ECO:0007669"/>
    <property type="project" value="InterPro"/>
</dbReference>
<dbReference type="InterPro" id="IPR041122">
    <property type="entry name" value="RecJ_OB"/>
</dbReference>
<evidence type="ECO:0000256" key="4">
    <source>
        <dbReference type="ARBA" id="ARBA00022801"/>
    </source>
</evidence>
<feature type="domain" description="DDH" evidence="6">
    <location>
        <begin position="89"/>
        <end position="229"/>
    </location>
</feature>
<dbReference type="SUPFAM" id="SSF64182">
    <property type="entry name" value="DHH phosphoesterases"/>
    <property type="match status" value="1"/>
</dbReference>
<dbReference type="InterPro" id="IPR051673">
    <property type="entry name" value="SSDNA_exonuclease_RecJ"/>
</dbReference>
<dbReference type="Gene3D" id="3.90.1640.30">
    <property type="match status" value="1"/>
</dbReference>
<keyword evidence="5 9" id="KW-0269">Exonuclease</keyword>
<dbReference type="GO" id="GO:0006281">
    <property type="term" value="P:DNA repair"/>
    <property type="evidence" value="ECO:0007669"/>
    <property type="project" value="InterPro"/>
</dbReference>
<keyword evidence="4" id="KW-0378">Hydrolase</keyword>
<dbReference type="AlphaFoldDB" id="A0A1E2V5C6"/>
<dbReference type="InterPro" id="IPR004610">
    <property type="entry name" value="RecJ"/>
</dbReference>
<dbReference type="STRING" id="197479.BFW38_00200"/>
<dbReference type="RefSeq" id="WP_068996584.1">
    <property type="nucleotide sequence ID" value="NZ_MDTQ01000001.1"/>
</dbReference>
<dbReference type="Pfam" id="PF02272">
    <property type="entry name" value="DHHA1"/>
    <property type="match status" value="1"/>
</dbReference>
<evidence type="ECO:0000259" key="8">
    <source>
        <dbReference type="Pfam" id="PF17768"/>
    </source>
</evidence>
<dbReference type="OrthoDB" id="9809852at2"/>
<evidence type="ECO:0000313" key="10">
    <source>
        <dbReference type="Proteomes" id="UP000094291"/>
    </source>
</evidence>
<dbReference type="InterPro" id="IPR001667">
    <property type="entry name" value="DDH_dom"/>
</dbReference>
<evidence type="ECO:0000256" key="1">
    <source>
        <dbReference type="ARBA" id="ARBA00005915"/>
    </source>
</evidence>
<comment type="caution">
    <text evidence="9">The sequence shown here is derived from an EMBL/GenBank/DDBJ whole genome shotgun (WGS) entry which is preliminary data.</text>
</comment>
<sequence length="602" mass="65801">MTDSDFREPLTLQRRPLNEALYQAAQAQGVHPLLARVLAGRLSPEQLPDPQLLSGVVAPALQYLPPPQLLADQAVATARLIQAIEQEERIGILTDYDVDGITSHVVFYRALTEWFGVPAERLHSLIGHRLNDGYGVSDPLVTRILDDDVRPSLIVTADCGSSDEARIARLNAAGIDVVVTDHHALPEAGPPASALAVINPTRRDCDYPDATIAGCMVAWLLMAALRQALIDHGRLPPDTAKLGSLLSYVALGTVADCVSLGASRVNRAVIRTGLSLINRFDRPCWEALHQLLGERTEQFDAGTLAFQVGPRINARSRMADPYAALHFMLAPDLATAQHYLNVLDSDNQDRRQVEQQMVADARQAAAEQVKAGLQSLVVYLDDGHSGVQGIVASRLLERHGRPTVVLTPANEPKQLVGSARSVPGVHIRDALQRVDQLYPDILVKFGGHVGAAGLTLWQHQLARFQKALDQAVRHQLGRRRLGPVLLTDGPLNADTITLATLDQLAALEPYGREFEAPVFEGNFIVENLRSVGHEGTHIKLDLSLDGDMFNAIWFRALPYPGARLRFGLGDTIRVAYSLDRNTWRGRSSIQLIVRHAEPAHTA</sequence>
<dbReference type="GO" id="GO:0003676">
    <property type="term" value="F:nucleic acid binding"/>
    <property type="evidence" value="ECO:0007669"/>
    <property type="project" value="InterPro"/>
</dbReference>
<evidence type="ECO:0000256" key="3">
    <source>
        <dbReference type="ARBA" id="ARBA00022722"/>
    </source>
</evidence>
<dbReference type="NCBIfam" id="TIGR00644">
    <property type="entry name" value="recJ"/>
    <property type="match status" value="1"/>
</dbReference>
<dbReference type="GO" id="GO:0006310">
    <property type="term" value="P:DNA recombination"/>
    <property type="evidence" value="ECO:0007669"/>
    <property type="project" value="InterPro"/>
</dbReference>
<dbReference type="Pfam" id="PF01368">
    <property type="entry name" value="DHH"/>
    <property type="match status" value="1"/>
</dbReference>
<dbReference type="EMBL" id="MDTQ01000001">
    <property type="protein sequence ID" value="ODC02200.1"/>
    <property type="molecule type" value="Genomic_DNA"/>
</dbReference>
<accession>A0A1E2V5C6</accession>
<evidence type="ECO:0000313" key="9">
    <source>
        <dbReference type="EMBL" id="ODC02200.1"/>
    </source>
</evidence>
<protein>
    <recommendedName>
        <fullName evidence="2">Single-stranded-DNA-specific exonuclease RecJ</fullName>
    </recommendedName>
</protein>
<dbReference type="Proteomes" id="UP000094291">
    <property type="component" value="Unassembled WGS sequence"/>
</dbReference>
<comment type="similarity">
    <text evidence="1">Belongs to the RecJ family.</text>
</comment>
<keyword evidence="10" id="KW-1185">Reference proteome</keyword>
<evidence type="ECO:0000256" key="5">
    <source>
        <dbReference type="ARBA" id="ARBA00022839"/>
    </source>
</evidence>
<organism evidence="9 10">
    <name type="scientific">Terasakiispira papahanaumokuakeensis</name>
    <dbReference type="NCBI Taxonomy" id="197479"/>
    <lineage>
        <taxon>Bacteria</taxon>
        <taxon>Pseudomonadati</taxon>
        <taxon>Pseudomonadota</taxon>
        <taxon>Gammaproteobacteria</taxon>
        <taxon>Oceanospirillales</taxon>
        <taxon>Terasakiispira</taxon>
    </lineage>
</organism>
<proteinExistence type="inferred from homology"/>
<dbReference type="InterPro" id="IPR003156">
    <property type="entry name" value="DHHA1_dom"/>
</dbReference>
<dbReference type="PANTHER" id="PTHR30255:SF2">
    <property type="entry name" value="SINGLE-STRANDED-DNA-SPECIFIC EXONUCLEASE RECJ"/>
    <property type="match status" value="1"/>
</dbReference>
<dbReference type="PANTHER" id="PTHR30255">
    <property type="entry name" value="SINGLE-STRANDED-DNA-SPECIFIC EXONUCLEASE RECJ"/>
    <property type="match status" value="1"/>
</dbReference>
<name>A0A1E2V5C6_9GAMM</name>
<evidence type="ECO:0000259" key="6">
    <source>
        <dbReference type="Pfam" id="PF01368"/>
    </source>
</evidence>
<evidence type="ECO:0000259" key="7">
    <source>
        <dbReference type="Pfam" id="PF02272"/>
    </source>
</evidence>
<dbReference type="Pfam" id="PF17768">
    <property type="entry name" value="RecJ_OB"/>
    <property type="match status" value="1"/>
</dbReference>
<dbReference type="Gene3D" id="3.10.310.30">
    <property type="match status" value="1"/>
</dbReference>
<dbReference type="InterPro" id="IPR038763">
    <property type="entry name" value="DHH_sf"/>
</dbReference>
<evidence type="ECO:0000256" key="2">
    <source>
        <dbReference type="ARBA" id="ARBA00019841"/>
    </source>
</evidence>
<feature type="domain" description="RecJ OB" evidence="8">
    <location>
        <begin position="487"/>
        <end position="595"/>
    </location>
</feature>